<feature type="transmembrane region" description="Helical" evidence="1">
    <location>
        <begin position="27"/>
        <end position="51"/>
    </location>
</feature>
<feature type="transmembrane region" description="Helical" evidence="1">
    <location>
        <begin position="63"/>
        <end position="90"/>
    </location>
</feature>
<accession>A0A1G2TEX6</accession>
<evidence type="ECO:0000313" key="2">
    <source>
        <dbReference type="EMBL" id="OHA95847.1"/>
    </source>
</evidence>
<protein>
    <submittedName>
        <fullName evidence="2">Uncharacterized protein</fullName>
    </submittedName>
</protein>
<organism evidence="2 3">
    <name type="scientific">Candidatus Zambryskibacteria bacterium RIFCSPHIGHO2_02_FULL_43_14</name>
    <dbReference type="NCBI Taxonomy" id="1802748"/>
    <lineage>
        <taxon>Bacteria</taxon>
        <taxon>Candidatus Zambryskiibacteriota</taxon>
    </lineage>
</organism>
<sequence>MTIFTIKNRIMFGVYLMYFVRKLKNPFIAETFVFVILAIILFTFISVPSILSNMLDSGNFYRYFVMAFSNTEIFVQLTLILTGIATLLFVRNITVHAILKTRFA</sequence>
<keyword evidence="1" id="KW-0472">Membrane</keyword>
<evidence type="ECO:0000313" key="3">
    <source>
        <dbReference type="Proteomes" id="UP000178175"/>
    </source>
</evidence>
<proteinExistence type="predicted"/>
<dbReference type="Proteomes" id="UP000178175">
    <property type="component" value="Unassembled WGS sequence"/>
</dbReference>
<comment type="caution">
    <text evidence="2">The sequence shown here is derived from an EMBL/GenBank/DDBJ whole genome shotgun (WGS) entry which is preliminary data.</text>
</comment>
<dbReference type="AlphaFoldDB" id="A0A1G2TEX6"/>
<reference evidence="2 3" key="1">
    <citation type="journal article" date="2016" name="Nat. Commun.">
        <title>Thousands of microbial genomes shed light on interconnected biogeochemical processes in an aquifer system.</title>
        <authorList>
            <person name="Anantharaman K."/>
            <person name="Brown C.T."/>
            <person name="Hug L.A."/>
            <person name="Sharon I."/>
            <person name="Castelle C.J."/>
            <person name="Probst A.J."/>
            <person name="Thomas B.C."/>
            <person name="Singh A."/>
            <person name="Wilkins M.J."/>
            <person name="Karaoz U."/>
            <person name="Brodie E.L."/>
            <person name="Williams K.H."/>
            <person name="Hubbard S.S."/>
            <person name="Banfield J.F."/>
        </authorList>
    </citation>
    <scope>NUCLEOTIDE SEQUENCE [LARGE SCALE GENOMIC DNA]</scope>
</reference>
<keyword evidence="1" id="KW-1133">Transmembrane helix</keyword>
<name>A0A1G2TEX6_9BACT</name>
<gene>
    <name evidence="2" type="ORF">A3C70_00065</name>
</gene>
<evidence type="ECO:0000256" key="1">
    <source>
        <dbReference type="SAM" id="Phobius"/>
    </source>
</evidence>
<keyword evidence="1" id="KW-0812">Transmembrane</keyword>
<dbReference type="EMBL" id="MHVR01000015">
    <property type="protein sequence ID" value="OHA95847.1"/>
    <property type="molecule type" value="Genomic_DNA"/>
</dbReference>